<proteinExistence type="inferred from homology"/>
<dbReference type="Gene3D" id="3.40.30.10">
    <property type="entry name" value="Glutaredoxin"/>
    <property type="match status" value="1"/>
</dbReference>
<dbReference type="EMBL" id="JANCLT010000018">
    <property type="protein sequence ID" value="MCP8971066.1"/>
    <property type="molecule type" value="Genomic_DNA"/>
</dbReference>
<dbReference type="RefSeq" id="WP_254760992.1">
    <property type="nucleotide sequence ID" value="NZ_JANCLT010000018.1"/>
</dbReference>
<organism evidence="2 3">
    <name type="scientific">Ectobacillus ponti</name>
    <dbReference type="NCBI Taxonomy" id="2961894"/>
    <lineage>
        <taxon>Bacteria</taxon>
        <taxon>Bacillati</taxon>
        <taxon>Bacillota</taxon>
        <taxon>Bacilli</taxon>
        <taxon>Bacillales</taxon>
        <taxon>Bacillaceae</taxon>
        <taxon>Ectobacillus</taxon>
    </lineage>
</organism>
<dbReference type="InterPro" id="IPR036249">
    <property type="entry name" value="Thioredoxin-like_sf"/>
</dbReference>
<protein>
    <recommendedName>
        <fullName evidence="4">Spx/MgsR family RNA polymerase-binding regulatory protein</fullName>
    </recommendedName>
</protein>
<evidence type="ECO:0000256" key="1">
    <source>
        <dbReference type="PROSITE-ProRule" id="PRU01282"/>
    </source>
</evidence>
<sequence length="137" mass="15371">MDHWILYGRVGNPSYEITKAWLVNNGIPFENRSVFQLTQEDITMLAAVVPGGVKELVYPDTFSFSLINPQKHAEKQYVTEIQSGKLSETEALETLGYHPALLLTPILTNGKQVIVGYDLDTLVNTFRFVKVKDVTLA</sequence>
<dbReference type="Proteomes" id="UP001156102">
    <property type="component" value="Unassembled WGS sequence"/>
</dbReference>
<reference evidence="2" key="1">
    <citation type="submission" date="2022-07" db="EMBL/GenBank/DDBJ databases">
        <authorList>
            <person name="Li W.-J."/>
            <person name="Deng Q.-Q."/>
        </authorList>
    </citation>
    <scope>NUCLEOTIDE SEQUENCE</scope>
    <source>
        <strain evidence="2">SYSU M60031</strain>
    </source>
</reference>
<accession>A0AA42BS67</accession>
<dbReference type="SUPFAM" id="SSF52833">
    <property type="entry name" value="Thioredoxin-like"/>
    <property type="match status" value="1"/>
</dbReference>
<evidence type="ECO:0000313" key="3">
    <source>
        <dbReference type="Proteomes" id="UP001156102"/>
    </source>
</evidence>
<evidence type="ECO:0000313" key="2">
    <source>
        <dbReference type="EMBL" id="MCP8971066.1"/>
    </source>
</evidence>
<dbReference type="PROSITE" id="PS51353">
    <property type="entry name" value="ARSC"/>
    <property type="match status" value="1"/>
</dbReference>
<comment type="caution">
    <text evidence="2">The sequence shown here is derived from an EMBL/GenBank/DDBJ whole genome shotgun (WGS) entry which is preliminary data.</text>
</comment>
<gene>
    <name evidence="2" type="ORF">NK662_21315</name>
</gene>
<dbReference type="AlphaFoldDB" id="A0AA42BS67"/>
<evidence type="ECO:0008006" key="4">
    <source>
        <dbReference type="Google" id="ProtNLM"/>
    </source>
</evidence>
<keyword evidence="3" id="KW-1185">Reference proteome</keyword>
<comment type="similarity">
    <text evidence="1">Belongs to the ArsC family.</text>
</comment>
<name>A0AA42BS67_9BACI</name>
<dbReference type="InterPro" id="IPR006660">
    <property type="entry name" value="Arsenate_reductase-like"/>
</dbReference>